<comment type="caution">
    <text evidence="6">Lacks conserved residue(s) required for the propagation of feature annotation.</text>
</comment>
<dbReference type="CDD" id="cd00707">
    <property type="entry name" value="Pancreat_lipase_like"/>
    <property type="match status" value="1"/>
</dbReference>
<dbReference type="Pfam" id="PF01477">
    <property type="entry name" value="PLAT"/>
    <property type="match status" value="1"/>
</dbReference>
<protein>
    <submittedName>
        <fullName evidence="10">Pancreatic lipase</fullName>
    </submittedName>
</protein>
<dbReference type="PRINTS" id="PR00821">
    <property type="entry name" value="TAGLIPASE"/>
</dbReference>
<dbReference type="SUPFAM" id="SSF49723">
    <property type="entry name" value="Lipase/lipooxygenase domain (PLAT/LH2 domain)"/>
    <property type="match status" value="1"/>
</dbReference>
<dbReference type="SUPFAM" id="SSF53474">
    <property type="entry name" value="alpha/beta-Hydrolases"/>
    <property type="match status" value="1"/>
</dbReference>
<dbReference type="InterPro" id="IPR016272">
    <property type="entry name" value="Lipase_LIPH"/>
</dbReference>
<evidence type="ECO:0000256" key="2">
    <source>
        <dbReference type="ARBA" id="ARBA00010701"/>
    </source>
</evidence>
<keyword evidence="3" id="KW-0964">Secreted</keyword>
<proteinExistence type="evidence at transcript level"/>
<evidence type="ECO:0000313" key="10">
    <source>
        <dbReference type="EMBL" id="AHM88206.1"/>
    </source>
</evidence>
<dbReference type="PROSITE" id="PS50095">
    <property type="entry name" value="PLAT"/>
    <property type="match status" value="1"/>
</dbReference>
<dbReference type="GO" id="GO:0046872">
    <property type="term" value="F:metal ion binding"/>
    <property type="evidence" value="ECO:0007669"/>
    <property type="project" value="UniProtKB-KW"/>
</dbReference>
<dbReference type="SMART" id="SM00308">
    <property type="entry name" value="LH2"/>
    <property type="match status" value="1"/>
</dbReference>
<evidence type="ECO:0000256" key="8">
    <source>
        <dbReference type="SAM" id="SignalP"/>
    </source>
</evidence>
<dbReference type="Pfam" id="PF00151">
    <property type="entry name" value="Lipase"/>
    <property type="match status" value="1"/>
</dbReference>
<keyword evidence="5" id="KW-0106">Calcium</keyword>
<dbReference type="Gene3D" id="2.60.60.20">
    <property type="entry name" value="PLAT/LH2 domain"/>
    <property type="match status" value="1"/>
</dbReference>
<evidence type="ECO:0000256" key="5">
    <source>
        <dbReference type="PIRSR" id="PIRSR000865-2"/>
    </source>
</evidence>
<dbReference type="InterPro" id="IPR033906">
    <property type="entry name" value="Lipase_N"/>
</dbReference>
<dbReference type="PANTHER" id="PTHR11610:SF185">
    <property type="entry name" value="LD47264P"/>
    <property type="match status" value="1"/>
</dbReference>
<evidence type="ECO:0000256" key="7">
    <source>
        <dbReference type="RuleBase" id="RU004262"/>
    </source>
</evidence>
<feature type="active site" description="Nucleophile" evidence="4">
    <location>
        <position position="197"/>
    </location>
</feature>
<feature type="signal peptide" evidence="8">
    <location>
        <begin position="1"/>
        <end position="25"/>
    </location>
</feature>
<evidence type="ECO:0000256" key="3">
    <source>
        <dbReference type="ARBA" id="ARBA00022525"/>
    </source>
</evidence>
<feature type="chain" id="PRO_5004949493" evidence="8">
    <location>
        <begin position="26"/>
        <end position="497"/>
    </location>
</feature>
<evidence type="ECO:0000256" key="4">
    <source>
        <dbReference type="PIRSR" id="PIRSR000865-1"/>
    </source>
</evidence>
<feature type="binding site" evidence="5">
    <location>
        <position position="239"/>
    </location>
    <ligand>
        <name>Ca(2+)</name>
        <dbReference type="ChEBI" id="CHEBI:29108"/>
    </ligand>
</feature>
<evidence type="ECO:0000256" key="6">
    <source>
        <dbReference type="PROSITE-ProRule" id="PRU00152"/>
    </source>
</evidence>
<dbReference type="OrthoDB" id="199913at2759"/>
<dbReference type="InterPro" id="IPR013818">
    <property type="entry name" value="Lipase"/>
</dbReference>
<feature type="binding site" evidence="5">
    <location>
        <position position="244"/>
    </location>
    <ligand>
        <name>Ca(2+)</name>
        <dbReference type="ChEBI" id="CHEBI:29108"/>
    </ligand>
</feature>
<keyword evidence="8" id="KW-0732">Signal</keyword>
<keyword evidence="5" id="KW-0479">Metal-binding</keyword>
<dbReference type="PIRSF" id="PIRSF000865">
    <property type="entry name" value="Lipoprotein_lipase_LIPH"/>
    <property type="match status" value="1"/>
</dbReference>
<dbReference type="Gene3D" id="3.40.50.1820">
    <property type="entry name" value="alpha/beta hydrolase"/>
    <property type="match status" value="1"/>
</dbReference>
<dbReference type="GO" id="GO:0052689">
    <property type="term" value="F:carboxylic ester hydrolase activity"/>
    <property type="evidence" value="ECO:0007669"/>
    <property type="project" value="InterPro"/>
</dbReference>
<feature type="active site" description="Charge relay system" evidence="4">
    <location>
        <position position="225"/>
    </location>
</feature>
<reference evidence="10" key="1">
    <citation type="submission" date="2014-01" db="EMBL/GenBank/DDBJ databases">
        <title>Cloning and analysis of a pancreatic lipase gene from Litopenaeus vannamei.</title>
        <authorList>
            <person name="Zhang Q.X."/>
        </authorList>
    </citation>
    <scope>NUCLEOTIDE SEQUENCE</scope>
</reference>
<evidence type="ECO:0000259" key="9">
    <source>
        <dbReference type="PROSITE" id="PS50095"/>
    </source>
</evidence>
<feature type="binding site" evidence="5">
    <location>
        <position position="241"/>
    </location>
    <ligand>
        <name>Ca(2+)</name>
        <dbReference type="ChEBI" id="CHEBI:29108"/>
    </ligand>
</feature>
<dbReference type="AlphaFoldDB" id="X2F0R9"/>
<name>X2F0R9_PENVA</name>
<dbReference type="GO" id="GO:0005615">
    <property type="term" value="C:extracellular space"/>
    <property type="evidence" value="ECO:0007669"/>
    <property type="project" value="TreeGrafter"/>
</dbReference>
<gene>
    <name evidence="10" type="primary">PL</name>
</gene>
<dbReference type="InterPro" id="IPR036392">
    <property type="entry name" value="PLAT/LH2_dom_sf"/>
</dbReference>
<organism evidence="10">
    <name type="scientific">Penaeus vannamei</name>
    <name type="common">Whiteleg shrimp</name>
    <name type="synonym">Litopenaeus vannamei</name>
    <dbReference type="NCBI Taxonomy" id="6689"/>
    <lineage>
        <taxon>Eukaryota</taxon>
        <taxon>Metazoa</taxon>
        <taxon>Ecdysozoa</taxon>
        <taxon>Arthropoda</taxon>
        <taxon>Crustacea</taxon>
        <taxon>Multicrustacea</taxon>
        <taxon>Malacostraca</taxon>
        <taxon>Eumalacostraca</taxon>
        <taxon>Eucarida</taxon>
        <taxon>Decapoda</taxon>
        <taxon>Dendrobranchiata</taxon>
        <taxon>Penaeoidea</taxon>
        <taxon>Penaeidae</taxon>
        <taxon>Penaeus</taxon>
    </lineage>
</organism>
<dbReference type="InterPro" id="IPR000734">
    <property type="entry name" value="TAG_lipase"/>
</dbReference>
<dbReference type="EMBL" id="KJ013599">
    <property type="protein sequence ID" value="AHM88206.1"/>
    <property type="molecule type" value="mRNA"/>
</dbReference>
<dbReference type="GO" id="GO:0016042">
    <property type="term" value="P:lipid catabolic process"/>
    <property type="evidence" value="ECO:0007669"/>
    <property type="project" value="TreeGrafter"/>
</dbReference>
<comment type="similarity">
    <text evidence="2 7">Belongs to the AB hydrolase superfamily. Lipase family.</text>
</comment>
<dbReference type="PANTHER" id="PTHR11610">
    <property type="entry name" value="LIPASE"/>
    <property type="match status" value="1"/>
</dbReference>
<evidence type="ECO:0000256" key="1">
    <source>
        <dbReference type="ARBA" id="ARBA00004613"/>
    </source>
</evidence>
<dbReference type="GO" id="GO:0016298">
    <property type="term" value="F:lipase activity"/>
    <property type="evidence" value="ECO:0007669"/>
    <property type="project" value="InterPro"/>
</dbReference>
<comment type="subcellular location">
    <subcellularLocation>
        <location evidence="1">Secreted</location>
    </subcellularLocation>
</comment>
<feature type="active site" description="Charge relay system" evidence="4">
    <location>
        <position position="295"/>
    </location>
</feature>
<dbReference type="InterPro" id="IPR001024">
    <property type="entry name" value="PLAT/LH2_dom"/>
</dbReference>
<feature type="domain" description="PLAT" evidence="9">
    <location>
        <begin position="369"/>
        <end position="496"/>
    </location>
</feature>
<accession>X2F0R9</accession>
<dbReference type="InterPro" id="IPR029058">
    <property type="entry name" value="AB_hydrolase_fold"/>
</dbReference>
<sequence>MPAIGATKGAVLFHLLNINLLMDLGAPPPDPVASPAVSSNVEEVCHIVYGQRTCFSMTDPWFSSSRPVVKAPMSPEELGTSFTLFTRLNDTFPATLDPGDLNTIVNAPFIPGKPFKVVTHGYLSYGAVGWIKTMTGELLRSADQNVIVVDWGVGARPPYTQAVANIRMVASQLAYLIYLFNKFADVPVSSVHLIGHSLGAHMSGHTGTYLKKIYGLTLPRITGLDPAEPYFNDTHPVTRLDTTDADFVDIIHTDDSPILGFPLSVGMTQPIGHLDFFPNGGHNQPGCMGDVNCQHRRAITYFTESIRQSCPMIGVACPSYGEFIDGDCWGCDDEHPCSYMGLDAAPLPSQPELTKLYLHTWERSPFCGYHYRVTVEFSNSTEAQEKMGEFGIIHLRLTGNKDKSPPIKLSEKSKYYEAGSVHRRVILTHDIGDLQTMGVTLEYPRSIMSWVRLEKPTFFLESITVEPLGENTKWKYCMAERVQKSGYEYILSSKQSC</sequence>